<evidence type="ECO:0000313" key="1">
    <source>
        <dbReference type="EMBL" id="CAJ1054238.1"/>
    </source>
</evidence>
<organism evidence="1 2">
    <name type="scientific">Xyrichtys novacula</name>
    <name type="common">Pearly razorfish</name>
    <name type="synonym">Hemipteronotus novacula</name>
    <dbReference type="NCBI Taxonomy" id="13765"/>
    <lineage>
        <taxon>Eukaryota</taxon>
        <taxon>Metazoa</taxon>
        <taxon>Chordata</taxon>
        <taxon>Craniata</taxon>
        <taxon>Vertebrata</taxon>
        <taxon>Euteleostomi</taxon>
        <taxon>Actinopterygii</taxon>
        <taxon>Neopterygii</taxon>
        <taxon>Teleostei</taxon>
        <taxon>Neoteleostei</taxon>
        <taxon>Acanthomorphata</taxon>
        <taxon>Eupercaria</taxon>
        <taxon>Labriformes</taxon>
        <taxon>Labridae</taxon>
        <taxon>Xyrichtys</taxon>
    </lineage>
</organism>
<name>A0AAV1EZP3_XYRNO</name>
<dbReference type="Proteomes" id="UP001178508">
    <property type="component" value="Chromosome 4"/>
</dbReference>
<dbReference type="EMBL" id="OY660867">
    <property type="protein sequence ID" value="CAJ1054238.1"/>
    <property type="molecule type" value="Genomic_DNA"/>
</dbReference>
<protein>
    <submittedName>
        <fullName evidence="1">Uncharacterized protein</fullName>
    </submittedName>
</protein>
<proteinExistence type="predicted"/>
<keyword evidence="2" id="KW-1185">Reference proteome</keyword>
<dbReference type="AlphaFoldDB" id="A0AAV1EZP3"/>
<evidence type="ECO:0000313" key="2">
    <source>
        <dbReference type="Proteomes" id="UP001178508"/>
    </source>
</evidence>
<reference evidence="1" key="1">
    <citation type="submission" date="2023-08" db="EMBL/GenBank/DDBJ databases">
        <authorList>
            <person name="Alioto T."/>
            <person name="Alioto T."/>
            <person name="Gomez Garrido J."/>
        </authorList>
    </citation>
    <scope>NUCLEOTIDE SEQUENCE</scope>
</reference>
<sequence length="76" mass="8036">MAVVPPTPPTVGLFGFVAARPRQRESRGGGAPFMSMCMSTAVPATKKPAPRPISEQGPEKLRVGKTHCIIAYVTSL</sequence>
<accession>A0AAV1EZP3</accession>
<gene>
    <name evidence="1" type="ORF">XNOV1_A021137</name>
</gene>